<proteinExistence type="predicted"/>
<dbReference type="PROSITE" id="PS51318">
    <property type="entry name" value="TAT"/>
    <property type="match status" value="1"/>
</dbReference>
<protein>
    <recommendedName>
        <fullName evidence="3">Nitroreductase family protein</fullName>
    </recommendedName>
</protein>
<organism evidence="1 2">
    <name type="scientific">Fodinicurvata halophila</name>
    <dbReference type="NCBI Taxonomy" id="1419723"/>
    <lineage>
        <taxon>Bacteria</taxon>
        <taxon>Pseudomonadati</taxon>
        <taxon>Pseudomonadota</taxon>
        <taxon>Alphaproteobacteria</taxon>
        <taxon>Rhodospirillales</taxon>
        <taxon>Rhodovibrionaceae</taxon>
        <taxon>Fodinicurvata</taxon>
    </lineage>
</organism>
<dbReference type="RefSeq" id="WP_382423397.1">
    <property type="nucleotide sequence ID" value="NZ_JBHSCW010000010.1"/>
</dbReference>
<sequence length="400" mass="43541">MKFEMTRRRLLGAGLTGLGTLTGGGLAWRSWHNGVFAVGEGPAYAPWQSWPPADEGPLALVKAGILASNAHNTQPWRFQVDGETITLYADHSRHLGSFDPYRREMMLSLGCVLENMVQAARAQGLEAEVSATSIRPLTRPREETLERVAVLGLSPGQAATSDLFTAIPERHTHRGAYDTARALPGGLEEELQALVPADPPLRLFLFGPGAEAERDRLGKLIVSSTQAIIDDRQMARDSARWFRFDWQAVQEHRDGVTLDAVGLPPLLNALAKILPAPSGEEADQQWLKGTREVHVATAPLLGMIAVPDLYDPAAALQAGRLWQRLHLWLTSKGLVAQPLNQPAERVDREAQTGAPPRTAEQLAALTGDAAWHPTFVFRAGHAAEPARLSPRRSLDAVLVT</sequence>
<dbReference type="InterPro" id="IPR000415">
    <property type="entry name" value="Nitroreductase-like"/>
</dbReference>
<comment type="caution">
    <text evidence="1">The sequence shown here is derived from an EMBL/GenBank/DDBJ whole genome shotgun (WGS) entry which is preliminary data.</text>
</comment>
<name>A0ABV8URC8_9PROT</name>
<dbReference type="InterPro" id="IPR006311">
    <property type="entry name" value="TAT_signal"/>
</dbReference>
<keyword evidence="2" id="KW-1185">Reference proteome</keyword>
<dbReference type="Proteomes" id="UP001595799">
    <property type="component" value="Unassembled WGS sequence"/>
</dbReference>
<evidence type="ECO:0000313" key="1">
    <source>
        <dbReference type="EMBL" id="MFC4353023.1"/>
    </source>
</evidence>
<evidence type="ECO:0008006" key="3">
    <source>
        <dbReference type="Google" id="ProtNLM"/>
    </source>
</evidence>
<accession>A0ABV8URC8</accession>
<gene>
    <name evidence="1" type="ORF">ACFOW6_15845</name>
</gene>
<evidence type="ECO:0000313" key="2">
    <source>
        <dbReference type="Proteomes" id="UP001595799"/>
    </source>
</evidence>
<reference evidence="2" key="1">
    <citation type="journal article" date="2019" name="Int. J. Syst. Evol. Microbiol.">
        <title>The Global Catalogue of Microorganisms (GCM) 10K type strain sequencing project: providing services to taxonomists for standard genome sequencing and annotation.</title>
        <authorList>
            <consortium name="The Broad Institute Genomics Platform"/>
            <consortium name="The Broad Institute Genome Sequencing Center for Infectious Disease"/>
            <person name="Wu L."/>
            <person name="Ma J."/>
        </authorList>
    </citation>
    <scope>NUCLEOTIDE SEQUENCE [LARGE SCALE GENOMIC DNA]</scope>
    <source>
        <strain evidence="2">CECT 8472</strain>
    </source>
</reference>
<dbReference type="EMBL" id="JBHSCW010000010">
    <property type="protein sequence ID" value="MFC4353023.1"/>
    <property type="molecule type" value="Genomic_DNA"/>
</dbReference>
<dbReference type="SUPFAM" id="SSF55469">
    <property type="entry name" value="FMN-dependent nitroreductase-like"/>
    <property type="match status" value="2"/>
</dbReference>
<dbReference type="Gene3D" id="3.40.109.10">
    <property type="entry name" value="NADH Oxidase"/>
    <property type="match status" value="1"/>
</dbReference>